<dbReference type="KEGG" id="fte:Fluta_3739"/>
<evidence type="ECO:0000259" key="6">
    <source>
        <dbReference type="Pfam" id="PF19190"/>
    </source>
</evidence>
<feature type="domain" description="Secretion system C-terminal sorting" evidence="5">
    <location>
        <begin position="833"/>
        <end position="896"/>
    </location>
</feature>
<dbReference type="Proteomes" id="UP000007463">
    <property type="component" value="Chromosome"/>
</dbReference>
<reference evidence="9" key="2">
    <citation type="submission" date="2011-02" db="EMBL/GenBank/DDBJ databases">
        <title>The complete genome of Fluviicola taffensis DSM 16823.</title>
        <authorList>
            <consortium name="US DOE Joint Genome Institute (JGI-PGF)"/>
            <person name="Lucas S."/>
            <person name="Copeland A."/>
            <person name="Lapidus A."/>
            <person name="Bruce D."/>
            <person name="Goodwin L."/>
            <person name="Pitluck S."/>
            <person name="Kyrpides N."/>
            <person name="Mavromatis K."/>
            <person name="Ivanova N."/>
            <person name="Mikhailova N."/>
            <person name="Pagani I."/>
            <person name="Chertkov O."/>
            <person name="Detter J.C."/>
            <person name="Han C."/>
            <person name="Tapia R."/>
            <person name="Land M."/>
            <person name="Hauser L."/>
            <person name="Markowitz V."/>
            <person name="Cheng J.-F."/>
            <person name="Hugenholtz P."/>
            <person name="Woyke T."/>
            <person name="Wu D."/>
            <person name="Tindall B."/>
            <person name="Pomrenke H.G."/>
            <person name="Brambilla E."/>
            <person name="Klenk H.-P."/>
            <person name="Eisen J.A."/>
        </authorList>
    </citation>
    <scope>NUCLEOTIDE SEQUENCE [LARGE SCALE GENOMIC DNA]</scope>
    <source>
        <strain evidence="9">DSM 16823 / RW262 / RW262</strain>
    </source>
</reference>
<feature type="domain" description="GEVED" evidence="7">
    <location>
        <begin position="475"/>
        <end position="554"/>
    </location>
</feature>
<dbReference type="PRINTS" id="PR00797">
    <property type="entry name" value="STREPTOPAIN"/>
</dbReference>
<dbReference type="InterPro" id="IPR044934">
    <property type="entry name" value="Streptopain_sf"/>
</dbReference>
<sequence precursor="true">MKITLLTLVLFIVNFNFSYSQVAPLLTTTWNQGCYYNDSVPAIGSGPCGKAYTGCVPTAIAQLLKYHNYPTSGWGTNTYSPACCGSLSLDFSTQTYNYAAMPNSISSSNPQIAQLMYHCGIAAEASYSGSNTISGGSISDMKRYFKYSLLMDGTYKSSLTNTEFENLLISELDAGRPVTAVGGSHQYIIDGYQTSPSLKFHINFGWGGSYNGYYNIHNVVVSSTNYTPVLITHHIMPLVGGFEVTDTVNGLAQASNVSIQLSSLNNWTMTGSSPWITPALNSGVSGYYQTNLSLAANPNYTTRYGTVQYSNGTITKTVVIVQHGIQPVLSVSPLSSSISSAGGMVSATITTDSTWTATTSYTWLSLSASTGTGNGMLDITAAPNGPTSRTGYVTIQRGGLSEVIEIIQGSNASFWCIPAMTTGGSDGITNVTFNSINRTSAINEGYLLTTDTTSIYWDSTYTISVTFQGGVAPGVWIDWNLDGDFSDPSEAVASPSGSWYPSFNSIKTMNITVPSNATLGLTRMRVYGKDFGTGPVSNPCGTTDAGGDIEDYHIIVKDKRFIETDVISMSFTSASSSQSLVVSTDSLWVLSGYPSWITPSMTNGMDNANVNITVSNNPSFVPRTGLLTFTRGSKYTNINVYQAALDSMIQFTVDTVFVNSTGTTSLPLSVMSNFDYDIQSLDTWITNATTTGSGNSTFFVDVTSNLSGVRTGSVVIGKGSFHDTLVVLQDSVSVTLNVSPDTLFFTSNGGSQIVTITTPSIWYGNVADSWISLSQITGTGTQTISVQCDTNYSVSRQTVLEITISGNSKQVVIMQEDGATTGIVDVGKKTRLIYPNPTTGILTIDYDFNNLTNTEIIISDITGQVIENYINVNKLNIQSLPNGIYLLMIKQNGVLIDVRKIIKE</sequence>
<feature type="domain" description="BACON" evidence="4">
    <location>
        <begin position="354"/>
        <end position="408"/>
    </location>
</feature>
<dbReference type="CDD" id="cd14948">
    <property type="entry name" value="BACON"/>
    <property type="match status" value="2"/>
</dbReference>
<dbReference type="GO" id="GO:0006508">
    <property type="term" value="P:proteolysis"/>
    <property type="evidence" value="ECO:0007669"/>
    <property type="project" value="InterPro"/>
</dbReference>
<reference evidence="8 9" key="1">
    <citation type="journal article" date="2011" name="Stand. Genomic Sci.">
        <title>Complete genome sequence of the gliding freshwater bacterium Fluviicola taffensis type strain (RW262).</title>
        <authorList>
            <person name="Woyke T."/>
            <person name="Chertkov O."/>
            <person name="Lapidus A."/>
            <person name="Nolan M."/>
            <person name="Lucas S."/>
            <person name="Del Rio T.G."/>
            <person name="Tice H."/>
            <person name="Cheng J.F."/>
            <person name="Tapia R."/>
            <person name="Han C."/>
            <person name="Goodwin L."/>
            <person name="Pitluck S."/>
            <person name="Liolios K."/>
            <person name="Pagani I."/>
            <person name="Ivanova N."/>
            <person name="Huntemann M."/>
            <person name="Mavromatis K."/>
            <person name="Mikhailova N."/>
            <person name="Pati A."/>
            <person name="Chen A."/>
            <person name="Palaniappan K."/>
            <person name="Land M."/>
            <person name="Hauser L."/>
            <person name="Brambilla E.M."/>
            <person name="Rohde M."/>
            <person name="Mwirichia R."/>
            <person name="Sikorski J."/>
            <person name="Tindall B.J."/>
            <person name="Goker M."/>
            <person name="Bristow J."/>
            <person name="Eisen J.A."/>
            <person name="Markowitz V."/>
            <person name="Hugenholtz P."/>
            <person name="Klenk H.P."/>
            <person name="Kyrpides N.C."/>
        </authorList>
    </citation>
    <scope>NUCLEOTIDE SEQUENCE [LARGE SCALE GENOMIC DNA]</scope>
    <source>
        <strain evidence="9">DSM 16823 / RW262 / RW262</strain>
    </source>
</reference>
<name>F2IFJ2_FLUTR</name>
<keyword evidence="9" id="KW-1185">Reference proteome</keyword>
<dbReference type="InterPro" id="IPR026444">
    <property type="entry name" value="Secre_tail"/>
</dbReference>
<proteinExistence type="predicted"/>
<evidence type="ECO:0000313" key="8">
    <source>
        <dbReference type="EMBL" id="AEA45706.1"/>
    </source>
</evidence>
<dbReference type="InterPro" id="IPR024361">
    <property type="entry name" value="BACON"/>
</dbReference>
<dbReference type="Pfam" id="PF20009">
    <property type="entry name" value="GEVED"/>
    <property type="match status" value="1"/>
</dbReference>
<dbReference type="EMBL" id="CP002542">
    <property type="protein sequence ID" value="AEA45706.1"/>
    <property type="molecule type" value="Genomic_DNA"/>
</dbReference>
<evidence type="ECO:0000256" key="1">
    <source>
        <dbReference type="ARBA" id="ARBA00022729"/>
    </source>
</evidence>
<evidence type="ECO:0000259" key="7">
    <source>
        <dbReference type="Pfam" id="PF20009"/>
    </source>
</evidence>
<feature type="active site" description="Proton acceptor" evidence="2">
    <location>
        <position position="185"/>
    </location>
</feature>
<organism evidence="8 9">
    <name type="scientific">Fluviicola taffensis (strain DSM 16823 / NCIMB 13979 / RW262)</name>
    <dbReference type="NCBI Taxonomy" id="755732"/>
    <lineage>
        <taxon>Bacteria</taxon>
        <taxon>Pseudomonadati</taxon>
        <taxon>Bacteroidota</taxon>
        <taxon>Flavobacteriia</taxon>
        <taxon>Flavobacteriales</taxon>
        <taxon>Crocinitomicaceae</taxon>
        <taxon>Fluviicola</taxon>
    </lineage>
</organism>
<dbReference type="Pfam" id="PF13004">
    <property type="entry name" value="BACON"/>
    <property type="match status" value="3"/>
</dbReference>
<feature type="active site" description="Nucleophile" evidence="2">
    <location>
        <position position="55"/>
    </location>
</feature>
<dbReference type="Gene3D" id="2.60.40.10">
    <property type="entry name" value="Immunoglobulins"/>
    <property type="match status" value="5"/>
</dbReference>
<dbReference type="eggNOG" id="COG3210">
    <property type="taxonomic scope" value="Bacteria"/>
</dbReference>
<feature type="domain" description="BACON" evidence="4">
    <location>
        <begin position="762"/>
        <end position="816"/>
    </location>
</feature>
<dbReference type="InterPro" id="IPR045474">
    <property type="entry name" value="GEVED"/>
</dbReference>
<feature type="signal peptide" evidence="3">
    <location>
        <begin position="1"/>
        <end position="22"/>
    </location>
</feature>
<dbReference type="SUPFAM" id="SSF54001">
    <property type="entry name" value="Cysteine proteinases"/>
    <property type="match status" value="1"/>
</dbReference>
<dbReference type="OrthoDB" id="2235251at2"/>
<dbReference type="NCBIfam" id="TIGR04183">
    <property type="entry name" value="Por_Secre_tail"/>
    <property type="match status" value="1"/>
</dbReference>
<gene>
    <name evidence="8" type="ordered locus">Fluta_3739</name>
</gene>
<dbReference type="Pfam" id="PF18962">
    <property type="entry name" value="Por_Secre_tail"/>
    <property type="match status" value="1"/>
</dbReference>
<dbReference type="HOGENOM" id="CLU_320732_0_0_10"/>
<dbReference type="STRING" id="755732.Fluta_3739"/>
<protein>
    <submittedName>
        <fullName evidence="8">Peptidase C10 streptopain</fullName>
    </submittedName>
</protein>
<feature type="chain" id="PRO_5003279828" evidence="3">
    <location>
        <begin position="23"/>
        <end position="904"/>
    </location>
</feature>
<evidence type="ECO:0000313" key="9">
    <source>
        <dbReference type="Proteomes" id="UP000007463"/>
    </source>
</evidence>
<keyword evidence="1 3" id="KW-0732">Signal</keyword>
<dbReference type="Pfam" id="PF01640">
    <property type="entry name" value="Peptidase_C10"/>
    <property type="match status" value="1"/>
</dbReference>
<evidence type="ECO:0000256" key="2">
    <source>
        <dbReference type="PIRSR" id="PIRSR600200-1"/>
    </source>
</evidence>
<dbReference type="Pfam" id="PF19190">
    <property type="entry name" value="BACON_2"/>
    <property type="match status" value="1"/>
</dbReference>
<dbReference type="InterPro" id="IPR038765">
    <property type="entry name" value="Papain-like_cys_pep_sf"/>
</dbReference>
<accession>F2IFJ2</accession>
<dbReference type="InterPro" id="IPR000200">
    <property type="entry name" value="Peptidase_C10"/>
</dbReference>
<feature type="domain" description="BACON" evidence="6">
    <location>
        <begin position="247"/>
        <end position="323"/>
    </location>
</feature>
<feature type="domain" description="BACON" evidence="4">
    <location>
        <begin position="588"/>
        <end position="643"/>
    </location>
</feature>
<dbReference type="InterPro" id="IPR013783">
    <property type="entry name" value="Ig-like_fold"/>
</dbReference>
<dbReference type="RefSeq" id="WP_013688466.1">
    <property type="nucleotide sequence ID" value="NC_015321.1"/>
</dbReference>
<evidence type="ECO:0000256" key="3">
    <source>
        <dbReference type="SAM" id="SignalP"/>
    </source>
</evidence>
<dbReference type="Gene3D" id="3.90.70.50">
    <property type="entry name" value="Peptidase C10, streptopain"/>
    <property type="match status" value="1"/>
</dbReference>
<dbReference type="GO" id="GO:0008234">
    <property type="term" value="F:cysteine-type peptidase activity"/>
    <property type="evidence" value="ECO:0007669"/>
    <property type="project" value="InterPro"/>
</dbReference>
<evidence type="ECO:0000259" key="5">
    <source>
        <dbReference type="Pfam" id="PF18962"/>
    </source>
</evidence>
<evidence type="ECO:0000259" key="4">
    <source>
        <dbReference type="Pfam" id="PF13004"/>
    </source>
</evidence>
<dbReference type="AlphaFoldDB" id="F2IFJ2"/>